<dbReference type="SMART" id="SM00363">
    <property type="entry name" value="S4"/>
    <property type="match status" value="1"/>
</dbReference>
<dbReference type="InterPro" id="IPR002942">
    <property type="entry name" value="S4_RNA-bd"/>
</dbReference>
<name>A0A511Z3U5_9BACL</name>
<dbReference type="InterPro" id="IPR048443">
    <property type="entry name" value="RqcP2_N"/>
</dbReference>
<dbReference type="AlphaFoldDB" id="A0A511Z3U5"/>
<feature type="domain" description="RNA-binding S4" evidence="2">
    <location>
        <begin position="182"/>
        <end position="239"/>
    </location>
</feature>
<dbReference type="RefSeq" id="WP_147054805.1">
    <property type="nucleotide sequence ID" value="NZ_BJYL01000004.1"/>
</dbReference>
<protein>
    <submittedName>
        <fullName evidence="3">RNA-binding protein S4</fullName>
    </submittedName>
</protein>
<dbReference type="EMBL" id="BJYL01000004">
    <property type="protein sequence ID" value="GEN82097.1"/>
    <property type="molecule type" value="Genomic_DNA"/>
</dbReference>
<gene>
    <name evidence="3" type="ORF">SLU01_04090</name>
</gene>
<organism evidence="3 4">
    <name type="scientific">Sporosarcina luteola</name>
    <dbReference type="NCBI Taxonomy" id="582850"/>
    <lineage>
        <taxon>Bacteria</taxon>
        <taxon>Bacillati</taxon>
        <taxon>Bacillota</taxon>
        <taxon>Bacilli</taxon>
        <taxon>Bacillales</taxon>
        <taxon>Caryophanaceae</taxon>
        <taxon>Sporosarcina</taxon>
    </lineage>
</organism>
<evidence type="ECO:0000313" key="3">
    <source>
        <dbReference type="EMBL" id="GEN82097.1"/>
    </source>
</evidence>
<dbReference type="CDD" id="cd00165">
    <property type="entry name" value="S4"/>
    <property type="match status" value="1"/>
</dbReference>
<dbReference type="Gene3D" id="3.30.70.330">
    <property type="match status" value="1"/>
</dbReference>
<dbReference type="InterPro" id="IPR036986">
    <property type="entry name" value="S4_RNA-bd_sf"/>
</dbReference>
<evidence type="ECO:0000256" key="1">
    <source>
        <dbReference type="PROSITE-ProRule" id="PRU00182"/>
    </source>
</evidence>
<sequence length="258" mass="29504">MESIIQHFRRDEQPFIEMVIGWTREVEDTYAPKLTGFLDPRQIFILGSIVRSSGLQFEVHGVFTEPERQRALIYPEYYEPVPEDFQVTVLSMKYPAKFMSLEHRDILGSLMALGIDRSKFGDIRLEEGIAQFAAAEEMKDYLKTNLTSIGKSKVRVEELSSSEALIIMAETWKEELHTISSLRLDTLVASLVNCPRQKAASLIQNDKVKVNHVVRNQQAFEVNESDILSVRGSGRFKVISIEGRTRKDKIRLLIGKLE</sequence>
<dbReference type="Pfam" id="PF21278">
    <property type="entry name" value="YlmH_1st"/>
    <property type="match status" value="1"/>
</dbReference>
<dbReference type="InterPro" id="IPR040591">
    <property type="entry name" value="RqcP2_RBD"/>
</dbReference>
<dbReference type="Gene3D" id="3.10.290.10">
    <property type="entry name" value="RNA-binding S4 domain"/>
    <property type="match status" value="1"/>
</dbReference>
<dbReference type="Pfam" id="PF01479">
    <property type="entry name" value="S4"/>
    <property type="match status" value="1"/>
</dbReference>
<dbReference type="InterPro" id="IPR012677">
    <property type="entry name" value="Nucleotide-bd_a/b_plait_sf"/>
</dbReference>
<dbReference type="PROSITE" id="PS50889">
    <property type="entry name" value="S4"/>
    <property type="match status" value="1"/>
</dbReference>
<dbReference type="SUPFAM" id="SSF55174">
    <property type="entry name" value="Alpha-L RNA-binding motif"/>
    <property type="match status" value="1"/>
</dbReference>
<proteinExistence type="predicted"/>
<reference evidence="3 4" key="1">
    <citation type="submission" date="2019-07" db="EMBL/GenBank/DDBJ databases">
        <title>Whole genome shotgun sequence of Sporosarcina luteola NBRC 105378.</title>
        <authorList>
            <person name="Hosoyama A."/>
            <person name="Uohara A."/>
            <person name="Ohji S."/>
            <person name="Ichikawa N."/>
        </authorList>
    </citation>
    <scope>NUCLEOTIDE SEQUENCE [LARGE SCALE GENOMIC DNA]</scope>
    <source>
        <strain evidence="3 4">NBRC 105378</strain>
    </source>
</reference>
<dbReference type="GO" id="GO:0003723">
    <property type="term" value="F:RNA binding"/>
    <property type="evidence" value="ECO:0007669"/>
    <property type="project" value="UniProtKB-KW"/>
</dbReference>
<keyword evidence="1" id="KW-0694">RNA-binding</keyword>
<evidence type="ECO:0000259" key="2">
    <source>
        <dbReference type="SMART" id="SM00363"/>
    </source>
</evidence>
<comment type="caution">
    <text evidence="3">The sequence shown here is derived from an EMBL/GenBank/DDBJ whole genome shotgun (WGS) entry which is preliminary data.</text>
</comment>
<accession>A0A511Z3U5</accession>
<dbReference type="OrthoDB" id="9812787at2"/>
<dbReference type="Proteomes" id="UP000321901">
    <property type="component" value="Unassembled WGS sequence"/>
</dbReference>
<keyword evidence="4" id="KW-1185">Reference proteome</keyword>
<evidence type="ECO:0000313" key="4">
    <source>
        <dbReference type="Proteomes" id="UP000321901"/>
    </source>
</evidence>
<dbReference type="Gene3D" id="3.30.1370.160">
    <property type="match status" value="1"/>
</dbReference>
<dbReference type="Pfam" id="PF17774">
    <property type="entry name" value="YlmH_RBD"/>
    <property type="match status" value="1"/>
</dbReference>